<keyword evidence="4" id="KW-1185">Reference proteome</keyword>
<organism evidence="3 4">
    <name type="scientific">Rhipicephalus sanguineus</name>
    <name type="common">Brown dog tick</name>
    <name type="synonym">Ixodes sanguineus</name>
    <dbReference type="NCBI Taxonomy" id="34632"/>
    <lineage>
        <taxon>Eukaryota</taxon>
        <taxon>Metazoa</taxon>
        <taxon>Ecdysozoa</taxon>
        <taxon>Arthropoda</taxon>
        <taxon>Chelicerata</taxon>
        <taxon>Arachnida</taxon>
        <taxon>Acari</taxon>
        <taxon>Parasitiformes</taxon>
        <taxon>Ixodida</taxon>
        <taxon>Ixodoidea</taxon>
        <taxon>Ixodidae</taxon>
        <taxon>Rhipicephalinae</taxon>
        <taxon>Rhipicephalus</taxon>
        <taxon>Rhipicephalus</taxon>
    </lineage>
</organism>
<feature type="compositionally biased region" description="Polar residues" evidence="1">
    <location>
        <begin position="334"/>
        <end position="346"/>
    </location>
</feature>
<evidence type="ECO:0000313" key="4">
    <source>
        <dbReference type="Proteomes" id="UP000821837"/>
    </source>
</evidence>
<proteinExistence type="predicted"/>
<dbReference type="EMBL" id="JABSTV010001245">
    <property type="protein sequence ID" value="KAH7982609.1"/>
    <property type="molecule type" value="Genomic_DNA"/>
</dbReference>
<accession>A0A9D4T777</accession>
<evidence type="ECO:0000313" key="3">
    <source>
        <dbReference type="EMBL" id="KAH7982609.1"/>
    </source>
</evidence>
<sequence length="707" mass="80820">MSFLKFATWNVRGFRDRAKQRDILAFAQETNFRTPLDVSRLRREFQVDAFFSLTTARACGVGVIFVTGRFRQKAFCTFGANGRMLMLDIYVNGKRTNTNNFFQDLHQTLSEPIPHVLLGDFNFVIDSQRDVRGPGRGRSTYQAKELVKILRHLCLTAVWLHVHGDLFVPTRSSQISASRIDRTYLPDFLLPSVATCEIRPPTTRYYAERFPRHCSDGQGWRLDSALLQDDDSIKRIRERLQESVANAPDMTPLSWETLKEKWRRILQEEGRARKRRITAKMNEILRRIRIVKGAESLTACTRSYVNSLEVEYARLLQRRALRPPKERDKPANPIATSRSSTPSSGGDNLAAGAGRAQAAITRLSLENLTLREKALAAKTTICAFAYYASRIAVMPTKTATQLAKMIRSFLWEGKPAPVRRTLLQLPESEGGLGLSHVLTTSKVFALKTARALYHASDYVGRGLMRYWCSTNAAFLNADRPLAPLAESTSSFYKSAANTMRMLEKEAPDCDVDEVPPARIAEEIARHQITPDENRLSRNWKRKASKDCRGIPRSVHDFVWRKNWDVLPTRQRLHKFGIVPSPRCSNCRADETLAHAMFECPAAKPVWRLVARDIKIRPPPELKRNRGAFAKLVVVCTIFTIWKRRCLAEARRIPVRAAFPAVSRVRGMLWQHLSEQLESSGEEKFLRRWHTRFFLLQEGKLRLPITPF</sequence>
<dbReference type="InterPro" id="IPR026960">
    <property type="entry name" value="RVT-Znf"/>
</dbReference>
<dbReference type="Pfam" id="PF13966">
    <property type="entry name" value="zf-RVT"/>
    <property type="match status" value="1"/>
</dbReference>
<feature type="domain" description="Reverse transcriptase zinc-binding" evidence="2">
    <location>
        <begin position="549"/>
        <end position="606"/>
    </location>
</feature>
<comment type="caution">
    <text evidence="3">The sequence shown here is derived from an EMBL/GenBank/DDBJ whole genome shotgun (WGS) entry which is preliminary data.</text>
</comment>
<reference evidence="3" key="2">
    <citation type="submission" date="2021-09" db="EMBL/GenBank/DDBJ databases">
        <authorList>
            <person name="Jia N."/>
            <person name="Wang J."/>
            <person name="Shi W."/>
            <person name="Du L."/>
            <person name="Sun Y."/>
            <person name="Zhan W."/>
            <person name="Jiang J."/>
            <person name="Wang Q."/>
            <person name="Zhang B."/>
            <person name="Ji P."/>
            <person name="Sakyi L.B."/>
            <person name="Cui X."/>
            <person name="Yuan T."/>
            <person name="Jiang B."/>
            <person name="Yang W."/>
            <person name="Lam T.T.-Y."/>
            <person name="Chang Q."/>
            <person name="Ding S."/>
            <person name="Wang X."/>
            <person name="Zhu J."/>
            <person name="Ruan X."/>
            <person name="Zhao L."/>
            <person name="Wei J."/>
            <person name="Que T."/>
            <person name="Du C."/>
            <person name="Cheng J."/>
            <person name="Dai P."/>
            <person name="Han X."/>
            <person name="Huang E."/>
            <person name="Gao Y."/>
            <person name="Liu J."/>
            <person name="Shao H."/>
            <person name="Ye R."/>
            <person name="Li L."/>
            <person name="Wei W."/>
            <person name="Wang X."/>
            <person name="Wang C."/>
            <person name="Huo Q."/>
            <person name="Li W."/>
            <person name="Guo W."/>
            <person name="Chen H."/>
            <person name="Chen S."/>
            <person name="Zhou L."/>
            <person name="Zhou L."/>
            <person name="Ni X."/>
            <person name="Tian J."/>
            <person name="Zhou Y."/>
            <person name="Sheng Y."/>
            <person name="Liu T."/>
            <person name="Pan Y."/>
            <person name="Xia L."/>
            <person name="Li J."/>
            <person name="Zhao F."/>
            <person name="Cao W."/>
        </authorList>
    </citation>
    <scope>NUCLEOTIDE SEQUENCE</scope>
    <source>
        <strain evidence="3">Rsan-2018</strain>
        <tissue evidence="3">Larvae</tissue>
    </source>
</reference>
<protein>
    <recommendedName>
        <fullName evidence="2">Reverse transcriptase zinc-binding domain-containing protein</fullName>
    </recommendedName>
</protein>
<dbReference type="SUPFAM" id="SSF56219">
    <property type="entry name" value="DNase I-like"/>
    <property type="match status" value="1"/>
</dbReference>
<reference evidence="3" key="1">
    <citation type="journal article" date="2020" name="Cell">
        <title>Large-Scale Comparative Analyses of Tick Genomes Elucidate Their Genetic Diversity and Vector Capacities.</title>
        <authorList>
            <consortium name="Tick Genome and Microbiome Consortium (TIGMIC)"/>
            <person name="Jia N."/>
            <person name="Wang J."/>
            <person name="Shi W."/>
            <person name="Du L."/>
            <person name="Sun Y."/>
            <person name="Zhan W."/>
            <person name="Jiang J.F."/>
            <person name="Wang Q."/>
            <person name="Zhang B."/>
            <person name="Ji P."/>
            <person name="Bell-Sakyi L."/>
            <person name="Cui X.M."/>
            <person name="Yuan T.T."/>
            <person name="Jiang B.G."/>
            <person name="Yang W.F."/>
            <person name="Lam T.T."/>
            <person name="Chang Q.C."/>
            <person name="Ding S.J."/>
            <person name="Wang X.J."/>
            <person name="Zhu J.G."/>
            <person name="Ruan X.D."/>
            <person name="Zhao L."/>
            <person name="Wei J.T."/>
            <person name="Ye R.Z."/>
            <person name="Que T.C."/>
            <person name="Du C.H."/>
            <person name="Zhou Y.H."/>
            <person name="Cheng J.X."/>
            <person name="Dai P.F."/>
            <person name="Guo W.B."/>
            <person name="Han X.H."/>
            <person name="Huang E.J."/>
            <person name="Li L.F."/>
            <person name="Wei W."/>
            <person name="Gao Y.C."/>
            <person name="Liu J.Z."/>
            <person name="Shao H.Z."/>
            <person name="Wang X."/>
            <person name="Wang C.C."/>
            <person name="Yang T.C."/>
            <person name="Huo Q.B."/>
            <person name="Li W."/>
            <person name="Chen H.Y."/>
            <person name="Chen S.E."/>
            <person name="Zhou L.G."/>
            <person name="Ni X.B."/>
            <person name="Tian J.H."/>
            <person name="Sheng Y."/>
            <person name="Liu T."/>
            <person name="Pan Y.S."/>
            <person name="Xia L.Y."/>
            <person name="Li J."/>
            <person name="Zhao F."/>
            <person name="Cao W.C."/>
        </authorList>
    </citation>
    <scope>NUCLEOTIDE SEQUENCE</scope>
    <source>
        <strain evidence="3">Rsan-2018</strain>
    </source>
</reference>
<dbReference type="VEuPathDB" id="VectorBase:RSAN_029706"/>
<dbReference type="AlphaFoldDB" id="A0A9D4T777"/>
<dbReference type="InterPro" id="IPR036691">
    <property type="entry name" value="Endo/exonu/phosph_ase_sf"/>
</dbReference>
<name>A0A9D4T777_RHISA</name>
<dbReference type="PANTHER" id="PTHR33116:SF78">
    <property type="entry name" value="OS12G0587133 PROTEIN"/>
    <property type="match status" value="1"/>
</dbReference>
<evidence type="ECO:0000259" key="2">
    <source>
        <dbReference type="Pfam" id="PF13966"/>
    </source>
</evidence>
<dbReference type="PANTHER" id="PTHR33116">
    <property type="entry name" value="REVERSE TRANSCRIPTASE ZINC-BINDING DOMAIN-CONTAINING PROTEIN-RELATED-RELATED"/>
    <property type="match status" value="1"/>
</dbReference>
<dbReference type="Proteomes" id="UP000821837">
    <property type="component" value="Chromosome 1"/>
</dbReference>
<dbReference type="VEuPathDB" id="VectorBase:RSAN_055510"/>
<evidence type="ECO:0000256" key="1">
    <source>
        <dbReference type="SAM" id="MobiDB-lite"/>
    </source>
</evidence>
<gene>
    <name evidence="3" type="ORF">HPB52_006115</name>
</gene>
<feature type="region of interest" description="Disordered" evidence="1">
    <location>
        <begin position="321"/>
        <end position="351"/>
    </location>
</feature>
<dbReference type="Gene3D" id="3.60.10.10">
    <property type="entry name" value="Endonuclease/exonuclease/phosphatase"/>
    <property type="match status" value="1"/>
</dbReference>